<evidence type="ECO:0000256" key="5">
    <source>
        <dbReference type="ARBA" id="ARBA00022583"/>
    </source>
</evidence>
<dbReference type="GO" id="GO:0098793">
    <property type="term" value="C:presynapse"/>
    <property type="evidence" value="ECO:0007669"/>
    <property type="project" value="GOC"/>
</dbReference>
<dbReference type="Proteomes" id="UP000694551">
    <property type="component" value="Unplaced"/>
</dbReference>
<keyword evidence="7" id="KW-0472">Membrane</keyword>
<dbReference type="InterPro" id="IPR018808">
    <property type="entry name" value="Muniscin_C"/>
</dbReference>
<dbReference type="FunFam" id="2.60.40.1170:FF:000005">
    <property type="entry name" value="SH3-containing GRB2-like protein 3-interacting protein 1 isoform X3"/>
    <property type="match status" value="1"/>
</dbReference>
<dbReference type="GO" id="GO:0030136">
    <property type="term" value="C:clathrin-coated vesicle"/>
    <property type="evidence" value="ECO:0007669"/>
    <property type="project" value="TreeGrafter"/>
</dbReference>
<reference evidence="13" key="1">
    <citation type="submission" date="2025-08" db="UniProtKB">
        <authorList>
            <consortium name="Ensembl"/>
        </authorList>
    </citation>
    <scope>IDENTIFICATION</scope>
</reference>
<dbReference type="SUPFAM" id="SSF103657">
    <property type="entry name" value="BAR/IMD domain-like"/>
    <property type="match status" value="1"/>
</dbReference>
<dbReference type="PANTHER" id="PTHR23065">
    <property type="entry name" value="PROLINE-SERINE-THREONINE PHOSPHATASE INTERACTING PROTEIN 1"/>
    <property type="match status" value="1"/>
</dbReference>
<evidence type="ECO:0000313" key="14">
    <source>
        <dbReference type="Proteomes" id="UP000694551"/>
    </source>
</evidence>
<comment type="subcellular location">
    <subcellularLocation>
        <location evidence="1">Membrane</location>
        <location evidence="1">Clathrin-coated pit</location>
        <topology evidence="1">Peripheral membrane protein</topology>
        <orientation evidence="1">Cytoplasmic side</orientation>
    </subcellularLocation>
</comment>
<dbReference type="PANTHER" id="PTHR23065:SF8">
    <property type="entry name" value="F-BAR DOMAIN ONLY PROTEIN 2"/>
    <property type="match status" value="1"/>
</dbReference>
<dbReference type="InterPro" id="IPR027267">
    <property type="entry name" value="AH/BAR_dom_sf"/>
</dbReference>
<dbReference type="InterPro" id="IPR036168">
    <property type="entry name" value="AP2_Mu_C_sf"/>
</dbReference>
<reference evidence="13" key="2">
    <citation type="submission" date="2025-09" db="UniProtKB">
        <authorList>
            <consortium name="Ensembl"/>
        </authorList>
    </citation>
    <scope>IDENTIFICATION</scope>
</reference>
<feature type="region of interest" description="Disordered" evidence="10">
    <location>
        <begin position="429"/>
        <end position="494"/>
    </location>
</feature>
<accession>A0A8D0FT08</accession>
<dbReference type="InterPro" id="IPR031160">
    <property type="entry name" value="F_BAR_dom"/>
</dbReference>
<comment type="similarity">
    <text evidence="2">Belongs to the FCHO family.</text>
</comment>
<evidence type="ECO:0000256" key="3">
    <source>
        <dbReference type="ARBA" id="ARBA00018998"/>
    </source>
</evidence>
<evidence type="ECO:0000256" key="2">
    <source>
        <dbReference type="ARBA" id="ARBA00011064"/>
    </source>
</evidence>
<evidence type="ECO:0000256" key="10">
    <source>
        <dbReference type="SAM" id="MobiDB-lite"/>
    </source>
</evidence>
<dbReference type="AlphaFoldDB" id="A0A8D0FT08"/>
<dbReference type="CDD" id="cd07673">
    <property type="entry name" value="F-BAR_FCHO2"/>
    <property type="match status" value="1"/>
</dbReference>
<keyword evidence="8" id="KW-0168">Coated pit</keyword>
<evidence type="ECO:0000256" key="7">
    <source>
        <dbReference type="ARBA" id="ARBA00023136"/>
    </source>
</evidence>
<dbReference type="Ensembl" id="ENSSOCT00000022275.1">
    <property type="protein sequence ID" value="ENSSOCP00000021732.1"/>
    <property type="gene ID" value="ENSSOCG00000015954.1"/>
</dbReference>
<evidence type="ECO:0000313" key="13">
    <source>
        <dbReference type="Ensembl" id="ENSSOCP00000021732.1"/>
    </source>
</evidence>
<dbReference type="PROSITE" id="PS51741">
    <property type="entry name" value="F_BAR"/>
    <property type="match status" value="1"/>
</dbReference>
<dbReference type="Gene3D" id="1.20.1270.60">
    <property type="entry name" value="Arfaptin homology (AH) domain/BAR domain"/>
    <property type="match status" value="1"/>
</dbReference>
<keyword evidence="4" id="KW-0597">Phosphoprotein</keyword>
<sequence>MPQECQCLRGIWTMPLITCFNFWTGERNNGFDVLYHNMKHGHLSTKDLADFIRERATIEEAYSRSMTKLAKSASNYTQLGTFAPVWDVFKTSTEKLASCHLDLVRRLQELIKEVHKYGDEQIKAYKKTKEDVSGTLEAVQNIQSITQALQKSKENYNTKCVEQERLKKEGATQREVDKAAVKSKKATDTYKLYVEKYAAFKSDFEQKMTETAQKFQDIEETHLLRMKEIIESLSNTIKEIHLQIGEVHDEFINNMTNTTVESLIQKFAESKGTGKERPGPIEFEECNTSSAVEGMKPRKRKPFGLSGIMKKEKDTESNIPDVDDEGYSIKPEATQDILFTNHFYSSSDSDSEDDEPRRFHVEIKPVQPNNSSQYTMPSLDELKVSIGNITLSPAISVSYFVPCNFKGNSDLLAWDPLFSSSLESSSSASLASSSSSARPTTPLSVGTIVPPPRPASRPKLSTGKLSGINEIPRPFSPPLTSNSSPPPAAPLARAESISSISSSASLSAANTPTVGVSRGPSPVSLGNQDTLPVAVALTESVNAYFKGADPTKCIVKITGDMTVSFPSGIIKVFTSNPSPAVLCFRVKNTSKLEQILPNAQLSQSDSSTKDFWMNMQAITVYLKKLSEQNPSASYYNVDVLKYQVSSNGIQSTPLNLATYWKCNASTTDVRVDYKYNPESMNVPSMLSNVQVVVPVDGGVTNMQSLPPAKWNADQMKAYWKISSISEKSENGGSGSLRAKFELSEGPSKPATLAVQFISEGSTLSGVDVELVGTGYRLSLLKKRFATGRYMADC</sequence>
<dbReference type="InterPro" id="IPR030122">
    <property type="entry name" value="FCHo2_F-BAR"/>
</dbReference>
<dbReference type="SUPFAM" id="SSF49447">
    <property type="entry name" value="Second domain of Mu2 adaptin subunit (ap50) of ap2 adaptor"/>
    <property type="match status" value="1"/>
</dbReference>
<dbReference type="GO" id="GO:0005905">
    <property type="term" value="C:clathrin-coated pit"/>
    <property type="evidence" value="ECO:0007669"/>
    <property type="project" value="UniProtKB-SubCell"/>
</dbReference>
<feature type="domain" description="MHD" evidence="11">
    <location>
        <begin position="530"/>
        <end position="792"/>
    </location>
</feature>
<evidence type="ECO:0000256" key="1">
    <source>
        <dbReference type="ARBA" id="ARBA00004283"/>
    </source>
</evidence>
<evidence type="ECO:0000256" key="6">
    <source>
        <dbReference type="ARBA" id="ARBA00023054"/>
    </source>
</evidence>
<organism evidence="13 14">
    <name type="scientific">Strix occidentalis caurina</name>
    <name type="common">northern spotted owl</name>
    <dbReference type="NCBI Taxonomy" id="311401"/>
    <lineage>
        <taxon>Eukaryota</taxon>
        <taxon>Metazoa</taxon>
        <taxon>Chordata</taxon>
        <taxon>Craniata</taxon>
        <taxon>Vertebrata</taxon>
        <taxon>Euteleostomi</taxon>
        <taxon>Archelosauria</taxon>
        <taxon>Archosauria</taxon>
        <taxon>Dinosauria</taxon>
        <taxon>Saurischia</taxon>
        <taxon>Theropoda</taxon>
        <taxon>Coelurosauria</taxon>
        <taxon>Aves</taxon>
        <taxon>Neognathae</taxon>
        <taxon>Neoaves</taxon>
        <taxon>Telluraves</taxon>
        <taxon>Strigiformes</taxon>
        <taxon>Strigidae</taxon>
        <taxon>Strix</taxon>
    </lineage>
</organism>
<dbReference type="Gene3D" id="2.60.40.1170">
    <property type="entry name" value="Mu homology domain, subdomain B"/>
    <property type="match status" value="2"/>
</dbReference>
<dbReference type="PROSITE" id="PS51072">
    <property type="entry name" value="MHD"/>
    <property type="match status" value="1"/>
</dbReference>
<dbReference type="InterPro" id="IPR028565">
    <property type="entry name" value="MHD"/>
</dbReference>
<evidence type="ECO:0000256" key="4">
    <source>
        <dbReference type="ARBA" id="ARBA00022553"/>
    </source>
</evidence>
<proteinExistence type="inferred from homology"/>
<protein>
    <recommendedName>
        <fullName evidence="3">F-BAR domain only protein 2</fullName>
    </recommendedName>
</protein>
<evidence type="ECO:0000259" key="11">
    <source>
        <dbReference type="PROSITE" id="PS51072"/>
    </source>
</evidence>
<dbReference type="Pfam" id="PF22699">
    <property type="entry name" value="GMIP-like_FCH"/>
    <property type="match status" value="1"/>
</dbReference>
<keyword evidence="6 9" id="KW-0175">Coiled coil</keyword>
<dbReference type="GO" id="GO:0005886">
    <property type="term" value="C:plasma membrane"/>
    <property type="evidence" value="ECO:0007669"/>
    <property type="project" value="TreeGrafter"/>
</dbReference>
<feature type="domain" description="F-BAR" evidence="12">
    <location>
        <begin position="15"/>
        <end position="263"/>
    </location>
</feature>
<evidence type="ECO:0000256" key="9">
    <source>
        <dbReference type="PROSITE-ProRule" id="PRU01077"/>
    </source>
</evidence>
<keyword evidence="14" id="KW-1185">Reference proteome</keyword>
<evidence type="ECO:0000256" key="8">
    <source>
        <dbReference type="ARBA" id="ARBA00023176"/>
    </source>
</evidence>
<name>A0A8D0FT08_STROC</name>
<dbReference type="FunFam" id="1.20.1270.60:FF:000016">
    <property type="entry name" value="FCH domain only protein 2"/>
    <property type="match status" value="1"/>
</dbReference>
<dbReference type="InterPro" id="IPR054713">
    <property type="entry name" value="GMIP/FCHO2-like_FCH"/>
</dbReference>
<dbReference type="GO" id="GO:0048268">
    <property type="term" value="P:clathrin coat assembly"/>
    <property type="evidence" value="ECO:0007669"/>
    <property type="project" value="TreeGrafter"/>
</dbReference>
<dbReference type="GO" id="GO:0072583">
    <property type="term" value="P:clathrin-dependent endocytosis"/>
    <property type="evidence" value="ECO:0007669"/>
    <property type="project" value="TreeGrafter"/>
</dbReference>
<dbReference type="Pfam" id="PF10291">
    <property type="entry name" value="muHD"/>
    <property type="match status" value="1"/>
</dbReference>
<dbReference type="InterPro" id="IPR001060">
    <property type="entry name" value="FCH_dom"/>
</dbReference>
<dbReference type="SMART" id="SM00055">
    <property type="entry name" value="FCH"/>
    <property type="match status" value="1"/>
</dbReference>
<keyword evidence="5" id="KW-0254">Endocytosis</keyword>
<dbReference type="GO" id="GO:0048488">
    <property type="term" value="P:synaptic vesicle endocytosis"/>
    <property type="evidence" value="ECO:0007669"/>
    <property type="project" value="TreeGrafter"/>
</dbReference>
<evidence type="ECO:0000259" key="12">
    <source>
        <dbReference type="PROSITE" id="PS51741"/>
    </source>
</evidence>